<keyword evidence="3" id="KW-1185">Reference proteome</keyword>
<dbReference type="InterPro" id="IPR012337">
    <property type="entry name" value="RNaseH-like_sf"/>
</dbReference>
<dbReference type="InterPro" id="IPR050900">
    <property type="entry name" value="Transposase_IS3/IS150/IS904"/>
</dbReference>
<evidence type="ECO:0000313" key="3">
    <source>
        <dbReference type="Proteomes" id="UP000183954"/>
    </source>
</evidence>
<feature type="domain" description="Integrase catalytic" evidence="1">
    <location>
        <begin position="38"/>
        <end position="87"/>
    </location>
</feature>
<name>A0A1M5ZYS0_9FIRM</name>
<dbReference type="GO" id="GO:0015074">
    <property type="term" value="P:DNA integration"/>
    <property type="evidence" value="ECO:0007669"/>
    <property type="project" value="InterPro"/>
</dbReference>
<dbReference type="Gene3D" id="3.30.420.10">
    <property type="entry name" value="Ribonuclease H-like superfamily/Ribonuclease H"/>
    <property type="match status" value="1"/>
</dbReference>
<organism evidence="2 3">
    <name type="scientific">Desulfosporosinus lacus DSM 15449</name>
    <dbReference type="NCBI Taxonomy" id="1121420"/>
    <lineage>
        <taxon>Bacteria</taxon>
        <taxon>Bacillati</taxon>
        <taxon>Bacillota</taxon>
        <taxon>Clostridia</taxon>
        <taxon>Eubacteriales</taxon>
        <taxon>Desulfitobacteriaceae</taxon>
        <taxon>Desulfosporosinus</taxon>
    </lineage>
</organism>
<dbReference type="PANTHER" id="PTHR46889:SF4">
    <property type="entry name" value="TRANSPOSASE INSO FOR INSERTION SEQUENCE ELEMENT IS911B-RELATED"/>
    <property type="match status" value="1"/>
</dbReference>
<dbReference type="PANTHER" id="PTHR46889">
    <property type="entry name" value="TRANSPOSASE INSF FOR INSERTION SEQUENCE IS3B-RELATED"/>
    <property type="match status" value="1"/>
</dbReference>
<accession>A0A1M5ZYS0</accession>
<dbReference type="GO" id="GO:0003676">
    <property type="term" value="F:nucleic acid binding"/>
    <property type="evidence" value="ECO:0007669"/>
    <property type="project" value="InterPro"/>
</dbReference>
<dbReference type="Pfam" id="PF00665">
    <property type="entry name" value="rve"/>
    <property type="match status" value="1"/>
</dbReference>
<dbReference type="STRING" id="1121420.SAMN02746098_03811"/>
<reference evidence="3" key="1">
    <citation type="submission" date="2016-11" db="EMBL/GenBank/DDBJ databases">
        <authorList>
            <person name="Varghese N."/>
            <person name="Submissions S."/>
        </authorList>
    </citation>
    <scope>NUCLEOTIDE SEQUENCE [LARGE SCALE GENOMIC DNA]</scope>
    <source>
        <strain evidence="3">DSM 15449</strain>
    </source>
</reference>
<gene>
    <name evidence="2" type="ORF">SAMN02746098_03811</name>
</gene>
<sequence>MRENGIRSKTVKKYKATTNSNHNLPVAENLLNRNFSADKPNQKWVSDITYISTDEGWLYLAGVMDLCGRAIVGFSMAEHMRKSLVITGSKEGLLVHSDRGGSIR</sequence>
<evidence type="ECO:0000259" key="1">
    <source>
        <dbReference type="Pfam" id="PF00665"/>
    </source>
</evidence>
<protein>
    <submittedName>
        <fullName evidence="2">Integrase core domain-containing protein</fullName>
    </submittedName>
</protein>
<dbReference type="EMBL" id="FQXJ01000016">
    <property type="protein sequence ID" value="SHI29189.1"/>
    <property type="molecule type" value="Genomic_DNA"/>
</dbReference>
<dbReference type="InterPro" id="IPR036397">
    <property type="entry name" value="RNaseH_sf"/>
</dbReference>
<dbReference type="SUPFAM" id="SSF53098">
    <property type="entry name" value="Ribonuclease H-like"/>
    <property type="match status" value="1"/>
</dbReference>
<dbReference type="Proteomes" id="UP000183954">
    <property type="component" value="Unassembled WGS sequence"/>
</dbReference>
<proteinExistence type="predicted"/>
<dbReference type="InterPro" id="IPR001584">
    <property type="entry name" value="Integrase_cat-core"/>
</dbReference>
<dbReference type="AlphaFoldDB" id="A0A1M5ZYS0"/>
<evidence type="ECO:0000313" key="2">
    <source>
        <dbReference type="EMBL" id="SHI29189.1"/>
    </source>
</evidence>